<dbReference type="EMBL" id="CAADFQ010000007">
    <property type="protein sequence ID" value="VFK28846.1"/>
    <property type="molecule type" value="Genomic_DNA"/>
</dbReference>
<reference evidence="1" key="1">
    <citation type="submission" date="2019-02" db="EMBL/GenBank/DDBJ databases">
        <authorList>
            <person name="Gruber-Vodicka R. H."/>
            <person name="Seah K. B. B."/>
        </authorList>
    </citation>
    <scope>NUCLEOTIDE SEQUENCE</scope>
    <source>
        <strain evidence="2">BECK_BZ198</strain>
        <strain evidence="1">BECK_BZ199</strain>
    </source>
</reference>
<evidence type="ECO:0000313" key="2">
    <source>
        <dbReference type="EMBL" id="VFK74121.1"/>
    </source>
</evidence>
<organism evidence="1">
    <name type="scientific">Candidatus Kentrum sp. MB</name>
    <dbReference type="NCBI Taxonomy" id="2138164"/>
    <lineage>
        <taxon>Bacteria</taxon>
        <taxon>Pseudomonadati</taxon>
        <taxon>Pseudomonadota</taxon>
        <taxon>Gammaproteobacteria</taxon>
        <taxon>Candidatus Kentrum</taxon>
    </lineage>
</organism>
<evidence type="ECO:0008006" key="3">
    <source>
        <dbReference type="Google" id="ProtNLM"/>
    </source>
</evidence>
<accession>A0A450XHU8</accession>
<proteinExistence type="predicted"/>
<dbReference type="AlphaFoldDB" id="A0A450XHU8"/>
<gene>
    <name evidence="2" type="ORF">BECKMB1821H_GA0114242_100152</name>
    <name evidence="1" type="ORF">BECKMB1821I_GA0114274_100752</name>
</gene>
<evidence type="ECO:0000313" key="1">
    <source>
        <dbReference type="EMBL" id="VFK28846.1"/>
    </source>
</evidence>
<dbReference type="EMBL" id="CAADGH010000001">
    <property type="protein sequence ID" value="VFK74121.1"/>
    <property type="molecule type" value="Genomic_DNA"/>
</dbReference>
<protein>
    <recommendedName>
        <fullName evidence="3">PIN domain-containing protein</fullName>
    </recommendedName>
</protein>
<name>A0A450XHU8_9GAMM</name>
<sequence length="66" mass="7413">MLLDTDVLIWYMRGDGNARDLVEGLPNVTLSAVTQPGKSGTKKVGETSFFEFLEFFDHFVQDFPGK</sequence>